<dbReference type="AlphaFoldDB" id="S7PWI6"/>
<dbReference type="InterPro" id="IPR001563">
    <property type="entry name" value="Peptidase_S10"/>
</dbReference>
<name>S7PWI6_GLOTA</name>
<dbReference type="PANTHER" id="PTHR11802">
    <property type="entry name" value="SERINE PROTEASE FAMILY S10 SERINE CARBOXYPEPTIDASE"/>
    <property type="match status" value="1"/>
</dbReference>
<evidence type="ECO:0000256" key="5">
    <source>
        <dbReference type="ARBA" id="ARBA00022801"/>
    </source>
</evidence>
<keyword evidence="3" id="KW-0645">Protease</keyword>
<dbReference type="KEGG" id="gtr:GLOTRDRAFT_122955"/>
<keyword evidence="7" id="KW-0812">Transmembrane</keyword>
<dbReference type="Proteomes" id="UP000030669">
    <property type="component" value="Unassembled WGS sequence"/>
</dbReference>
<evidence type="ECO:0000313" key="10">
    <source>
        <dbReference type="Proteomes" id="UP000030669"/>
    </source>
</evidence>
<dbReference type="GO" id="GO:0006508">
    <property type="term" value="P:proteolysis"/>
    <property type="evidence" value="ECO:0007669"/>
    <property type="project" value="UniProtKB-KW"/>
</dbReference>
<proteinExistence type="inferred from homology"/>
<evidence type="ECO:0000256" key="3">
    <source>
        <dbReference type="ARBA" id="ARBA00022670"/>
    </source>
</evidence>
<keyword evidence="4 8" id="KW-0732">Signal</keyword>
<keyword evidence="10" id="KW-1185">Reference proteome</keyword>
<feature type="signal peptide" evidence="8">
    <location>
        <begin position="1"/>
        <end position="18"/>
    </location>
</feature>
<dbReference type="InterPro" id="IPR029058">
    <property type="entry name" value="AB_hydrolase_fold"/>
</dbReference>
<dbReference type="EMBL" id="KB469309">
    <property type="protein sequence ID" value="EPQ51722.1"/>
    <property type="molecule type" value="Genomic_DNA"/>
</dbReference>
<dbReference type="eggNOG" id="KOG1282">
    <property type="taxonomic scope" value="Eukaryota"/>
</dbReference>
<keyword evidence="7" id="KW-0472">Membrane</keyword>
<dbReference type="HOGENOM" id="CLU_440163_0_0_1"/>
<keyword evidence="7" id="KW-1133">Transmembrane helix</keyword>
<evidence type="ECO:0000256" key="8">
    <source>
        <dbReference type="SAM" id="SignalP"/>
    </source>
</evidence>
<dbReference type="GO" id="GO:0004185">
    <property type="term" value="F:serine-type carboxypeptidase activity"/>
    <property type="evidence" value="ECO:0007669"/>
    <property type="project" value="InterPro"/>
</dbReference>
<dbReference type="OMA" id="PEANMDA"/>
<evidence type="ECO:0000256" key="2">
    <source>
        <dbReference type="ARBA" id="ARBA00022645"/>
    </source>
</evidence>
<evidence type="ECO:0000313" key="9">
    <source>
        <dbReference type="EMBL" id="EPQ51722.1"/>
    </source>
</evidence>
<evidence type="ECO:0000256" key="6">
    <source>
        <dbReference type="ARBA" id="ARBA00023180"/>
    </source>
</evidence>
<accession>S7PWI6</accession>
<feature type="transmembrane region" description="Helical" evidence="7">
    <location>
        <begin position="631"/>
        <end position="652"/>
    </location>
</feature>
<dbReference type="Gene3D" id="3.40.50.1820">
    <property type="entry name" value="alpha/beta hydrolase"/>
    <property type="match status" value="1"/>
</dbReference>
<reference evidence="9 10" key="1">
    <citation type="journal article" date="2012" name="Science">
        <title>The Paleozoic origin of enzymatic lignin decomposition reconstructed from 31 fungal genomes.</title>
        <authorList>
            <person name="Floudas D."/>
            <person name="Binder M."/>
            <person name="Riley R."/>
            <person name="Barry K."/>
            <person name="Blanchette R.A."/>
            <person name="Henrissat B."/>
            <person name="Martinez A.T."/>
            <person name="Otillar R."/>
            <person name="Spatafora J.W."/>
            <person name="Yadav J.S."/>
            <person name="Aerts A."/>
            <person name="Benoit I."/>
            <person name="Boyd A."/>
            <person name="Carlson A."/>
            <person name="Copeland A."/>
            <person name="Coutinho P.M."/>
            <person name="de Vries R.P."/>
            <person name="Ferreira P."/>
            <person name="Findley K."/>
            <person name="Foster B."/>
            <person name="Gaskell J."/>
            <person name="Glotzer D."/>
            <person name="Gorecki P."/>
            <person name="Heitman J."/>
            <person name="Hesse C."/>
            <person name="Hori C."/>
            <person name="Igarashi K."/>
            <person name="Jurgens J.A."/>
            <person name="Kallen N."/>
            <person name="Kersten P."/>
            <person name="Kohler A."/>
            <person name="Kuees U."/>
            <person name="Kumar T.K.A."/>
            <person name="Kuo A."/>
            <person name="LaButti K."/>
            <person name="Larrondo L.F."/>
            <person name="Lindquist E."/>
            <person name="Ling A."/>
            <person name="Lombard V."/>
            <person name="Lucas S."/>
            <person name="Lundell T."/>
            <person name="Martin R."/>
            <person name="McLaughlin D.J."/>
            <person name="Morgenstern I."/>
            <person name="Morin E."/>
            <person name="Murat C."/>
            <person name="Nagy L.G."/>
            <person name="Nolan M."/>
            <person name="Ohm R.A."/>
            <person name="Patyshakuliyeva A."/>
            <person name="Rokas A."/>
            <person name="Ruiz-Duenas F.J."/>
            <person name="Sabat G."/>
            <person name="Salamov A."/>
            <person name="Samejima M."/>
            <person name="Schmutz J."/>
            <person name="Slot J.C."/>
            <person name="St John F."/>
            <person name="Stenlid J."/>
            <person name="Sun H."/>
            <person name="Sun S."/>
            <person name="Syed K."/>
            <person name="Tsang A."/>
            <person name="Wiebenga A."/>
            <person name="Young D."/>
            <person name="Pisabarro A."/>
            <person name="Eastwood D.C."/>
            <person name="Martin F."/>
            <person name="Cullen D."/>
            <person name="Grigoriev I.V."/>
            <person name="Hibbett D.S."/>
        </authorList>
    </citation>
    <scope>NUCLEOTIDE SEQUENCE [LARGE SCALE GENOMIC DNA]</scope>
    <source>
        <strain evidence="9 10">ATCC 11539</strain>
    </source>
</reference>
<dbReference type="PRINTS" id="PR00724">
    <property type="entry name" value="CRBOXYPTASEC"/>
</dbReference>
<feature type="chain" id="PRO_5004544093" evidence="8">
    <location>
        <begin position="19"/>
        <end position="653"/>
    </location>
</feature>
<dbReference type="GeneID" id="19300897"/>
<keyword evidence="5 9" id="KW-0378">Hydrolase</keyword>
<gene>
    <name evidence="9" type="ORF">GLOTRDRAFT_122955</name>
</gene>
<organism evidence="9 10">
    <name type="scientific">Gloeophyllum trabeum (strain ATCC 11539 / FP-39264 / Madison 617)</name>
    <name type="common">Brown rot fungus</name>
    <dbReference type="NCBI Taxonomy" id="670483"/>
    <lineage>
        <taxon>Eukaryota</taxon>
        <taxon>Fungi</taxon>
        <taxon>Dikarya</taxon>
        <taxon>Basidiomycota</taxon>
        <taxon>Agaricomycotina</taxon>
        <taxon>Agaricomycetes</taxon>
        <taxon>Gloeophyllales</taxon>
        <taxon>Gloeophyllaceae</taxon>
        <taxon>Gloeophyllum</taxon>
    </lineage>
</organism>
<dbReference type="OrthoDB" id="443318at2759"/>
<sequence>MIGLCVALGAVLASVVQAQEQYPNGVGYPHNYTGIPSGDYSPEWQDYFQVTEQPPNVTWTLGRNWAGNIGVQRAGHPNNTLFFWAFEKTNGSLTAAAGENSDVPWGIWLNGGPGSSSLIGLLIENGPIHIANDYSAYANNYSWDTLADYVWIDQPVGTGYSTVDYGAWVADEDQMGVDFFGFLENLVKVFPSLATRPLYLTGESYCGTYIPYITKTYFNMENPPVKLAKIAIGDGTIGSGVVFELLPTVTTIETYPQLIGYDPEVYQYFKEQEHLCGYDLNLTYPQNGHFPTLNYTQGAYEGSPMRTKSGRLGRQSLLEVVKERYAASESKSLHKRDRELRRELWKMEKRDLSGRANGTIDSWYGCDIYDELLDYAVNFTFPWSAGKDFDVYDIPDALSPEAPQDGSVFLNDNRTRAAIHAPTSKDWVESIYYNFTGGQDGNDPSVEPMAFLTDLATNATAKNVSVVIYSGNDDSLVAHRGSEVVIQNTTFGGIQGFTRKPSTPWYDDAGNFAGIAHQERNWSYILFKGAGHLVAAQQPELAYVFLREFVLGNNHTGLVESGSNVVGGEVASLAGDYYPGGSEIYYGSGTTQSTYVAPSATIAAWESFIQTADPITTAAGAAKTAAKQNSAARVGVALGSLGVGVVFTIALLR</sequence>
<keyword evidence="6" id="KW-0325">Glycoprotein</keyword>
<dbReference type="RefSeq" id="XP_007869632.1">
    <property type="nucleotide sequence ID" value="XM_007871441.1"/>
</dbReference>
<keyword evidence="2" id="KW-0121">Carboxypeptidase</keyword>
<protein>
    <submittedName>
        <fullName evidence="9">Alpha/beta-hydrolase</fullName>
    </submittedName>
</protein>
<comment type="similarity">
    <text evidence="1">Belongs to the peptidase S10 family.</text>
</comment>
<evidence type="ECO:0000256" key="1">
    <source>
        <dbReference type="ARBA" id="ARBA00009431"/>
    </source>
</evidence>
<dbReference type="Pfam" id="PF00450">
    <property type="entry name" value="Peptidase_S10"/>
    <property type="match status" value="1"/>
</dbReference>
<dbReference type="SUPFAM" id="SSF53474">
    <property type="entry name" value="alpha/beta-Hydrolases"/>
    <property type="match status" value="1"/>
</dbReference>
<evidence type="ECO:0000256" key="7">
    <source>
        <dbReference type="SAM" id="Phobius"/>
    </source>
</evidence>
<dbReference type="PANTHER" id="PTHR11802:SF3">
    <property type="entry name" value="RETINOID-INDUCIBLE SERINE CARBOXYPEPTIDASE"/>
    <property type="match status" value="1"/>
</dbReference>
<evidence type="ECO:0000256" key="4">
    <source>
        <dbReference type="ARBA" id="ARBA00022729"/>
    </source>
</evidence>